<protein>
    <submittedName>
        <fullName evidence="3">Minor coat protein A</fullName>
    </submittedName>
</protein>
<feature type="compositionally biased region" description="Gly residues" evidence="1">
    <location>
        <begin position="260"/>
        <end position="287"/>
    </location>
</feature>
<keyword evidence="2" id="KW-0812">Transmembrane</keyword>
<organism evidence="3 4">
    <name type="scientific">Xanthomonas phage Cf2</name>
    <dbReference type="NCBI Taxonomy" id="2530114"/>
    <lineage>
        <taxon>Viruses</taxon>
        <taxon>Monodnaviria</taxon>
        <taxon>Loebvirae</taxon>
        <taxon>Hofneiviricota</taxon>
        <taxon>Faserviricetes</taxon>
        <taxon>Tubulavirales</taxon>
        <taxon>Inoviridae</taxon>
        <taxon>Lophivirus</taxon>
        <taxon>Lophivirus Cf2</taxon>
    </lineage>
</organism>
<feature type="region of interest" description="Disordered" evidence="1">
    <location>
        <begin position="200"/>
        <end position="311"/>
    </location>
</feature>
<keyword evidence="3" id="KW-0946">Virion</keyword>
<sequence length="397" mass="40858">MRVILSALCTLVIALCAISPAHAADSRSQAFAKCMNDASAYQVKDTNLITSPGTCVDKVTEATGKYYQCQYSAAAYYQGPVSVVTCGDYPYDNENNCKNAPPLTNVSVRGSIYACSNQCQYTMNSAGGVDVCMGGGADLYCAAKNWSPTGQECQQGDAVPSGIHEPDKQTCSSTGGAYAECIRSDGTHCVTGAAGSTLCWKPELTGPRQTADGTYAGDRQKAPATPTPPPNLKDPKEVSNTTTTVNNTTYNTTTWSSSGSKGGQGNVGEGGKDNGSGGSGGGSGSGDGDGDGDGDSDDPGEGSPIGDLYTKSDKTVESVVSRFATQVRATPLAGGIASFMTVPSGGSCPVFSLGASKWWDAMMIDFHCSGTFLTFLRACGWVILAIAAYAAIRIAVT</sequence>
<evidence type="ECO:0000256" key="2">
    <source>
        <dbReference type="SAM" id="Phobius"/>
    </source>
</evidence>
<feature type="transmembrane region" description="Helical" evidence="2">
    <location>
        <begin position="372"/>
        <end position="392"/>
    </location>
</feature>
<keyword evidence="2" id="KW-1133">Transmembrane helix</keyword>
<feature type="compositionally biased region" description="Acidic residues" evidence="1">
    <location>
        <begin position="288"/>
        <end position="300"/>
    </location>
</feature>
<feature type="compositionally biased region" description="Low complexity" evidence="1">
    <location>
        <begin position="239"/>
        <end position="259"/>
    </location>
</feature>
<dbReference type="GO" id="GO:0019028">
    <property type="term" value="C:viral capsid"/>
    <property type="evidence" value="ECO:0007669"/>
    <property type="project" value="UniProtKB-KW"/>
</dbReference>
<evidence type="ECO:0000313" key="3">
    <source>
        <dbReference type="EMBL" id="QBJ05104.1"/>
    </source>
</evidence>
<gene>
    <name evidence="3" type="ORF">Cf2_5</name>
</gene>
<evidence type="ECO:0000313" key="4">
    <source>
        <dbReference type="Proteomes" id="UP001063328"/>
    </source>
</evidence>
<dbReference type="EMBL" id="MK512531">
    <property type="protein sequence ID" value="QBJ05104.1"/>
    <property type="molecule type" value="Genomic_DNA"/>
</dbReference>
<keyword evidence="4" id="KW-1185">Reference proteome</keyword>
<reference evidence="3" key="1">
    <citation type="submission" date="2019-02" db="EMBL/GenBank/DDBJ databases">
        <authorList>
            <person name="Yeh T."/>
        </authorList>
    </citation>
    <scope>NUCLEOTIDE SEQUENCE</scope>
</reference>
<accession>A0A9E6FTZ3</accession>
<evidence type="ECO:0000256" key="1">
    <source>
        <dbReference type="SAM" id="MobiDB-lite"/>
    </source>
</evidence>
<keyword evidence="2" id="KW-0472">Membrane</keyword>
<dbReference type="Proteomes" id="UP001063328">
    <property type="component" value="Segment"/>
</dbReference>
<name>A0A9E6FTZ3_9VIRU</name>
<keyword evidence="3" id="KW-0167">Capsid protein</keyword>
<proteinExistence type="predicted"/>